<sequence>MYKGVHSQQTALYLCIPDKQSKGHPRKKKTETHQFSLIFFRVQLPLILTRSRPIPVASSSVHQNYPKF</sequence>
<organism evidence="1 2">
    <name type="scientific">Setaria italica</name>
    <name type="common">Foxtail millet</name>
    <name type="synonym">Panicum italicum</name>
    <dbReference type="NCBI Taxonomy" id="4555"/>
    <lineage>
        <taxon>Eukaryota</taxon>
        <taxon>Viridiplantae</taxon>
        <taxon>Streptophyta</taxon>
        <taxon>Embryophyta</taxon>
        <taxon>Tracheophyta</taxon>
        <taxon>Spermatophyta</taxon>
        <taxon>Magnoliopsida</taxon>
        <taxon>Liliopsida</taxon>
        <taxon>Poales</taxon>
        <taxon>Poaceae</taxon>
        <taxon>PACMAD clade</taxon>
        <taxon>Panicoideae</taxon>
        <taxon>Panicodae</taxon>
        <taxon>Paniceae</taxon>
        <taxon>Cenchrinae</taxon>
        <taxon>Setaria</taxon>
    </lineage>
</organism>
<proteinExistence type="predicted"/>
<dbReference type="AlphaFoldDB" id="K3XP15"/>
<dbReference type="EnsemblPlants" id="KQL08189">
    <property type="protein sequence ID" value="KQL08189"/>
    <property type="gene ID" value="SETIT_003638mg"/>
</dbReference>
<keyword evidence="2" id="KW-1185">Reference proteome</keyword>
<dbReference type="Gramene" id="KQL08189">
    <property type="protein sequence ID" value="KQL08189"/>
    <property type="gene ID" value="SETIT_003638mg"/>
</dbReference>
<evidence type="ECO:0000313" key="2">
    <source>
        <dbReference type="Proteomes" id="UP000004995"/>
    </source>
</evidence>
<dbReference type="EMBL" id="AGNK02003421">
    <property type="status" value="NOT_ANNOTATED_CDS"/>
    <property type="molecule type" value="Genomic_DNA"/>
</dbReference>
<reference evidence="1" key="2">
    <citation type="submission" date="2018-08" db="UniProtKB">
        <authorList>
            <consortium name="EnsemblPlants"/>
        </authorList>
    </citation>
    <scope>IDENTIFICATION</scope>
    <source>
        <strain evidence="1">Yugu1</strain>
    </source>
</reference>
<evidence type="ECO:0000313" key="1">
    <source>
        <dbReference type="EnsemblPlants" id="KQL08189"/>
    </source>
</evidence>
<reference evidence="2" key="1">
    <citation type="journal article" date="2012" name="Nat. Biotechnol.">
        <title>Reference genome sequence of the model plant Setaria.</title>
        <authorList>
            <person name="Bennetzen J.L."/>
            <person name="Schmutz J."/>
            <person name="Wang H."/>
            <person name="Percifield R."/>
            <person name="Hawkins J."/>
            <person name="Pontaroli A.C."/>
            <person name="Estep M."/>
            <person name="Feng L."/>
            <person name="Vaughn J.N."/>
            <person name="Grimwood J."/>
            <person name="Jenkins J."/>
            <person name="Barry K."/>
            <person name="Lindquist E."/>
            <person name="Hellsten U."/>
            <person name="Deshpande S."/>
            <person name="Wang X."/>
            <person name="Wu X."/>
            <person name="Mitros T."/>
            <person name="Triplett J."/>
            <person name="Yang X."/>
            <person name="Ye C.Y."/>
            <person name="Mauro-Herrera M."/>
            <person name="Wang L."/>
            <person name="Li P."/>
            <person name="Sharma M."/>
            <person name="Sharma R."/>
            <person name="Ronald P.C."/>
            <person name="Panaud O."/>
            <person name="Kellogg E.A."/>
            <person name="Brutnell T.P."/>
            <person name="Doust A.N."/>
            <person name="Tuskan G.A."/>
            <person name="Rokhsar D."/>
            <person name="Devos K.M."/>
        </authorList>
    </citation>
    <scope>NUCLEOTIDE SEQUENCE [LARGE SCALE GENOMIC DNA]</scope>
    <source>
        <strain evidence="2">cv. Yugu1</strain>
    </source>
</reference>
<dbReference type="Proteomes" id="UP000004995">
    <property type="component" value="Unassembled WGS sequence"/>
</dbReference>
<protein>
    <submittedName>
        <fullName evidence="1">Uncharacterized protein</fullName>
    </submittedName>
</protein>
<dbReference type="InParanoid" id="K3XP15"/>
<dbReference type="HOGENOM" id="CLU_2798793_0_0_1"/>
<name>K3XP15_SETIT</name>
<accession>K3XP15</accession>